<dbReference type="Gene3D" id="3.10.100.10">
    <property type="entry name" value="Mannose-Binding Protein A, subunit A"/>
    <property type="match status" value="1"/>
</dbReference>
<dbReference type="PROSITE" id="PS00615">
    <property type="entry name" value="C_TYPE_LECTIN_1"/>
    <property type="match status" value="1"/>
</dbReference>
<comment type="similarity">
    <text evidence="2">Belongs to the true venom lectin family.</text>
</comment>
<evidence type="ECO:0000259" key="7">
    <source>
        <dbReference type="PROSITE" id="PS50041"/>
    </source>
</evidence>
<evidence type="ECO:0000313" key="8">
    <source>
        <dbReference type="EMBL" id="JAA74781.1"/>
    </source>
</evidence>
<organism evidence="8">
    <name type="scientific">Furina ornata</name>
    <dbReference type="NCBI Taxonomy" id="529697"/>
    <lineage>
        <taxon>Eukaryota</taxon>
        <taxon>Metazoa</taxon>
        <taxon>Chordata</taxon>
        <taxon>Craniata</taxon>
        <taxon>Vertebrata</taxon>
        <taxon>Euteleostomi</taxon>
        <taxon>Lepidosauria</taxon>
        <taxon>Squamata</taxon>
        <taxon>Bifurcata</taxon>
        <taxon>Unidentata</taxon>
        <taxon>Episquamata</taxon>
        <taxon>Toxicofera</taxon>
        <taxon>Serpentes</taxon>
        <taxon>Colubroidea</taxon>
        <taxon>Elapidae</taxon>
        <taxon>Hydrophiinae</taxon>
        <taxon>Furina</taxon>
    </lineage>
</organism>
<dbReference type="SMART" id="SM00034">
    <property type="entry name" value="CLECT"/>
    <property type="match status" value="1"/>
</dbReference>
<feature type="domain" description="C-type lectin" evidence="7">
    <location>
        <begin position="34"/>
        <end position="155"/>
    </location>
</feature>
<evidence type="ECO:0000256" key="4">
    <source>
        <dbReference type="ARBA" id="ARBA00022837"/>
    </source>
</evidence>
<dbReference type="FunFam" id="3.10.100.10:FF:000087">
    <property type="entry name" value="Snaclec rhodocetin subunit delta"/>
    <property type="match status" value="1"/>
</dbReference>
<keyword evidence="4" id="KW-0106">Calcium</keyword>
<feature type="signal peptide" evidence="6">
    <location>
        <begin position="1"/>
        <end position="23"/>
    </location>
</feature>
<evidence type="ECO:0000256" key="6">
    <source>
        <dbReference type="SAM" id="SignalP"/>
    </source>
</evidence>
<evidence type="ECO:0000256" key="1">
    <source>
        <dbReference type="ARBA" id="ARBA00004613"/>
    </source>
</evidence>
<reference evidence="8" key="1">
    <citation type="journal article" date="2013" name="Toxins">
        <title>Venom down under: dynamic evolution of Australian elapid snake toxins.</title>
        <authorList>
            <person name="Jackson T.N."/>
            <person name="Sunagar K."/>
            <person name="Undheim E.A."/>
            <person name="Koludarov I."/>
            <person name="Chan A.H."/>
            <person name="Sanders K."/>
            <person name="Ali S.A."/>
            <person name="Hendrikx I."/>
            <person name="Dunstan N."/>
            <person name="Fry B.G."/>
        </authorList>
    </citation>
    <scope>NUCLEOTIDE SEQUENCE</scope>
    <source>
        <tissue evidence="8">Maxillary venom gland</tissue>
    </source>
</reference>
<dbReference type="InterPro" id="IPR016186">
    <property type="entry name" value="C-type_lectin-like/link_sf"/>
</dbReference>
<proteinExistence type="evidence at transcript level"/>
<protein>
    <submittedName>
        <fullName evidence="8">LP-Fur-1</fullName>
    </submittedName>
</protein>
<keyword evidence="6" id="KW-0732">Signal</keyword>
<dbReference type="InterPro" id="IPR016187">
    <property type="entry name" value="CTDL_fold"/>
</dbReference>
<dbReference type="InterPro" id="IPR001304">
    <property type="entry name" value="C-type_lectin-like"/>
</dbReference>
<dbReference type="PRINTS" id="PR01504">
    <property type="entry name" value="PNCREATITSAP"/>
</dbReference>
<dbReference type="InterPro" id="IPR018378">
    <property type="entry name" value="C-type_lectin_CS"/>
</dbReference>
<evidence type="ECO:0000256" key="3">
    <source>
        <dbReference type="ARBA" id="ARBA00022525"/>
    </source>
</evidence>
<feature type="chain" id="PRO_5004365549" evidence="6">
    <location>
        <begin position="24"/>
        <end position="168"/>
    </location>
</feature>
<sequence>MGRFLLVSLSLLVVAFSLSGIEANRYCPFDWLSYNVSCYKFFFQRMTWDEAQRFCVEQQENSQLASIHDMGESVKLSNYMSQRWNFFDVWMGLRLSKRKGIWEWSDGSNLTYTSWEDGEPNNFFNREFCAVLSIGSRYLQWNDKNCMHKHPFVCKFQPRSEAGALEKQ</sequence>
<keyword evidence="5" id="KW-1015">Disulfide bond</keyword>
<accession>R4FJR2</accession>
<name>R4FJR2_9SAUR</name>
<evidence type="ECO:0000256" key="5">
    <source>
        <dbReference type="ARBA" id="ARBA00023157"/>
    </source>
</evidence>
<keyword evidence="3" id="KW-0964">Secreted</keyword>
<dbReference type="AlphaFoldDB" id="R4FJR2"/>
<dbReference type="Pfam" id="PF00059">
    <property type="entry name" value="Lectin_C"/>
    <property type="match status" value="1"/>
</dbReference>
<dbReference type="PROSITE" id="PS50041">
    <property type="entry name" value="C_TYPE_LECTIN_2"/>
    <property type="match status" value="1"/>
</dbReference>
<dbReference type="InterPro" id="IPR050111">
    <property type="entry name" value="C-type_lectin/snaclec_domain"/>
</dbReference>
<dbReference type="PANTHER" id="PTHR22803">
    <property type="entry name" value="MANNOSE, PHOSPHOLIPASE, LECTIN RECEPTOR RELATED"/>
    <property type="match status" value="1"/>
</dbReference>
<dbReference type="SUPFAM" id="SSF56436">
    <property type="entry name" value="C-type lectin-like"/>
    <property type="match status" value="1"/>
</dbReference>
<dbReference type="GO" id="GO:0005576">
    <property type="term" value="C:extracellular region"/>
    <property type="evidence" value="ECO:0007669"/>
    <property type="project" value="UniProtKB-SubCell"/>
</dbReference>
<dbReference type="EMBL" id="GAHE01000030">
    <property type="protein sequence ID" value="JAA74781.1"/>
    <property type="molecule type" value="mRNA"/>
</dbReference>
<evidence type="ECO:0000256" key="2">
    <source>
        <dbReference type="ARBA" id="ARBA00006250"/>
    </source>
</evidence>
<comment type="subcellular location">
    <subcellularLocation>
        <location evidence="1">Secreted</location>
    </subcellularLocation>
</comment>